<name>A0A7Z2GEE8_9BURK</name>
<dbReference type="Gene3D" id="3.10.180.10">
    <property type="entry name" value="2,3-Dihydroxybiphenyl 1,2-Dioxygenase, domain 1"/>
    <property type="match status" value="1"/>
</dbReference>
<dbReference type="InterPro" id="IPR004360">
    <property type="entry name" value="Glyas_Fos-R_dOase_dom"/>
</dbReference>
<sequence>MASAQRGTWLMDTAQTQPPTTAPALRLNNIALAVANLDAMTTWYVEVLGLVVVARGHFDAVGADYAMLDGTGFRLELVSRPGTPKVAAKRTPPPEHLDETGWKALVLESVDLTGTTARLDKLDVEVVWAQAQLTPTISSTMIRDPEGNLIHILGQPE</sequence>
<dbReference type="Pfam" id="PF00903">
    <property type="entry name" value="Glyoxalase"/>
    <property type="match status" value="1"/>
</dbReference>
<evidence type="ECO:0000256" key="1">
    <source>
        <dbReference type="SAM" id="MobiDB-lite"/>
    </source>
</evidence>
<feature type="region of interest" description="Disordered" evidence="1">
    <location>
        <begin position="1"/>
        <end position="20"/>
    </location>
</feature>
<feature type="domain" description="VOC" evidence="2">
    <location>
        <begin position="26"/>
        <end position="155"/>
    </location>
</feature>
<reference evidence="3 4" key="1">
    <citation type="submission" date="2019-12" db="EMBL/GenBank/DDBJ databases">
        <title>Paraburkholderia acidiphila 7Q-K02 sp. nov and Paraburkholderia acidisoli DHF22 sp. nov., two strains isolated from forest soil.</title>
        <authorList>
            <person name="Gao Z."/>
            <person name="Qiu L."/>
        </authorList>
    </citation>
    <scope>NUCLEOTIDE SEQUENCE [LARGE SCALE GENOMIC DNA]</scope>
    <source>
        <strain evidence="3 4">7Q-K02</strain>
    </source>
</reference>
<dbReference type="InterPro" id="IPR037523">
    <property type="entry name" value="VOC_core"/>
</dbReference>
<accession>A0A7Z2GEE8</accession>
<dbReference type="InterPro" id="IPR029068">
    <property type="entry name" value="Glyas_Bleomycin-R_OHBP_Dase"/>
</dbReference>
<gene>
    <name evidence="3" type="ORF">FAZ97_34210</name>
</gene>
<dbReference type="AlphaFoldDB" id="A0A7Z2GEE8"/>
<protein>
    <submittedName>
        <fullName evidence="3">VOC family protein</fullName>
    </submittedName>
</protein>
<dbReference type="SUPFAM" id="SSF54593">
    <property type="entry name" value="Glyoxalase/Bleomycin resistance protein/Dihydroxybiphenyl dioxygenase"/>
    <property type="match status" value="1"/>
</dbReference>
<evidence type="ECO:0000313" key="4">
    <source>
        <dbReference type="Proteomes" id="UP000434209"/>
    </source>
</evidence>
<dbReference type="Proteomes" id="UP000434209">
    <property type="component" value="Chromosome 4"/>
</dbReference>
<keyword evidence="4" id="KW-1185">Reference proteome</keyword>
<proteinExistence type="predicted"/>
<evidence type="ECO:0000313" key="3">
    <source>
        <dbReference type="EMBL" id="QGZ59984.1"/>
    </source>
</evidence>
<dbReference type="KEGG" id="pacp:FAZ97_34210"/>
<dbReference type="EMBL" id="CP046912">
    <property type="protein sequence ID" value="QGZ59984.1"/>
    <property type="molecule type" value="Genomic_DNA"/>
</dbReference>
<evidence type="ECO:0000259" key="2">
    <source>
        <dbReference type="PROSITE" id="PS51819"/>
    </source>
</evidence>
<dbReference type="CDD" id="cd06587">
    <property type="entry name" value="VOC"/>
    <property type="match status" value="1"/>
</dbReference>
<dbReference type="OrthoDB" id="317332at2"/>
<organism evidence="3 4">
    <name type="scientific">Paraburkholderia acidiphila</name>
    <dbReference type="NCBI Taxonomy" id="2571747"/>
    <lineage>
        <taxon>Bacteria</taxon>
        <taxon>Pseudomonadati</taxon>
        <taxon>Pseudomonadota</taxon>
        <taxon>Betaproteobacteria</taxon>
        <taxon>Burkholderiales</taxon>
        <taxon>Burkholderiaceae</taxon>
        <taxon>Paraburkholderia</taxon>
    </lineage>
</organism>
<dbReference type="PROSITE" id="PS51819">
    <property type="entry name" value="VOC"/>
    <property type="match status" value="1"/>
</dbReference>